<keyword evidence="4 8" id="KW-0812">Transmembrane</keyword>
<comment type="subcellular location">
    <subcellularLocation>
        <location evidence="1 8">Membrane</location>
        <topology evidence="1 8">Single-pass type I membrane protein</topology>
    </subcellularLocation>
</comment>
<evidence type="ECO:0000256" key="5">
    <source>
        <dbReference type="ARBA" id="ARBA00022729"/>
    </source>
</evidence>
<dbReference type="GeneID" id="100167913"/>
<reference evidence="12" key="2">
    <citation type="submission" date="2022-06" db="UniProtKB">
        <authorList>
            <consortium name="EnsemblMetazoa"/>
        </authorList>
    </citation>
    <scope>IDENTIFICATION</scope>
</reference>
<evidence type="ECO:0000256" key="2">
    <source>
        <dbReference type="ARBA" id="ARBA00007104"/>
    </source>
</evidence>
<name>A0A8R1W6Q6_ACYPI</name>
<evidence type="ECO:0000256" key="9">
    <source>
        <dbReference type="SAM" id="Phobius"/>
    </source>
</evidence>
<organism evidence="12 13">
    <name type="scientific">Acyrthosiphon pisum</name>
    <name type="common">Pea aphid</name>
    <dbReference type="NCBI Taxonomy" id="7029"/>
    <lineage>
        <taxon>Eukaryota</taxon>
        <taxon>Metazoa</taxon>
        <taxon>Ecdysozoa</taxon>
        <taxon>Arthropoda</taxon>
        <taxon>Hexapoda</taxon>
        <taxon>Insecta</taxon>
        <taxon>Pterygota</taxon>
        <taxon>Neoptera</taxon>
        <taxon>Paraneoptera</taxon>
        <taxon>Hemiptera</taxon>
        <taxon>Sternorrhyncha</taxon>
        <taxon>Aphidomorpha</taxon>
        <taxon>Aphidoidea</taxon>
        <taxon>Aphididae</taxon>
        <taxon>Macrosiphini</taxon>
        <taxon>Acyrthosiphon</taxon>
    </lineage>
</organism>
<evidence type="ECO:0000313" key="12">
    <source>
        <dbReference type="EnsemblMetazoa" id="XP_003246769.1"/>
    </source>
</evidence>
<comment type="similarity">
    <text evidence="2 8">Belongs to the EMP24/GP25L family.</text>
</comment>
<proteinExistence type="inferred from homology"/>
<evidence type="ECO:0000256" key="4">
    <source>
        <dbReference type="ARBA" id="ARBA00022692"/>
    </source>
</evidence>
<protein>
    <recommendedName>
        <fullName evidence="11">GOLD domain-containing protein</fullName>
    </recommendedName>
</protein>
<dbReference type="RefSeq" id="XP_003246769.1">
    <property type="nucleotide sequence ID" value="XM_003246721.3"/>
</dbReference>
<evidence type="ECO:0000313" key="13">
    <source>
        <dbReference type="Proteomes" id="UP000007819"/>
    </source>
</evidence>
<evidence type="ECO:0000256" key="3">
    <source>
        <dbReference type="ARBA" id="ARBA00022473"/>
    </source>
</evidence>
<feature type="chain" id="PRO_5035943409" description="GOLD domain-containing protein" evidence="10">
    <location>
        <begin position="20"/>
        <end position="207"/>
    </location>
</feature>
<dbReference type="AlphaFoldDB" id="A0A8R1W6Q6"/>
<dbReference type="Pfam" id="PF01105">
    <property type="entry name" value="EMP24_GP25L"/>
    <property type="match status" value="1"/>
</dbReference>
<dbReference type="Proteomes" id="UP000007819">
    <property type="component" value="Chromosome X"/>
</dbReference>
<dbReference type="EnsemblMetazoa" id="XM_003246721.4">
    <property type="protein sequence ID" value="XP_003246769.1"/>
    <property type="gene ID" value="LOC100167913"/>
</dbReference>
<feature type="transmembrane region" description="Helical" evidence="9">
    <location>
        <begin position="174"/>
        <end position="196"/>
    </location>
</feature>
<feature type="signal peptide" evidence="10">
    <location>
        <begin position="1"/>
        <end position="19"/>
    </location>
</feature>
<evidence type="ECO:0000256" key="8">
    <source>
        <dbReference type="RuleBase" id="RU003827"/>
    </source>
</evidence>
<dbReference type="OrthoDB" id="759142at2759"/>
<feature type="domain" description="GOLD" evidence="11">
    <location>
        <begin position="29"/>
        <end position="116"/>
    </location>
</feature>
<accession>A0A8R1W6Q6</accession>
<reference evidence="13" key="1">
    <citation type="submission" date="2010-06" db="EMBL/GenBank/DDBJ databases">
        <authorList>
            <person name="Jiang H."/>
            <person name="Abraham K."/>
            <person name="Ali S."/>
            <person name="Alsbrooks S.L."/>
            <person name="Anim B.N."/>
            <person name="Anosike U.S."/>
            <person name="Attaway T."/>
            <person name="Bandaranaike D.P."/>
            <person name="Battles P.K."/>
            <person name="Bell S.N."/>
            <person name="Bell A.V."/>
            <person name="Beltran B."/>
            <person name="Bickham C."/>
            <person name="Bustamante Y."/>
            <person name="Caleb T."/>
            <person name="Canada A."/>
            <person name="Cardenas V."/>
            <person name="Carter K."/>
            <person name="Chacko J."/>
            <person name="Chandrabose M.N."/>
            <person name="Chavez D."/>
            <person name="Chavez A."/>
            <person name="Chen L."/>
            <person name="Chu H.-S."/>
            <person name="Claassen K.J."/>
            <person name="Cockrell R."/>
            <person name="Collins M."/>
            <person name="Cooper J.A."/>
            <person name="Cree A."/>
            <person name="Curry S.M."/>
            <person name="Da Y."/>
            <person name="Dao M.D."/>
            <person name="Das B."/>
            <person name="Davila M.-L."/>
            <person name="Davy-Carroll L."/>
            <person name="Denson S."/>
            <person name="Dinh H."/>
            <person name="Ebong V.E."/>
            <person name="Edwards J.R."/>
            <person name="Egan A."/>
            <person name="El-Daye J."/>
            <person name="Escobedo L."/>
            <person name="Fernandez S."/>
            <person name="Fernando P.R."/>
            <person name="Flagg N."/>
            <person name="Forbes L.D."/>
            <person name="Fowler R.G."/>
            <person name="Fu Q."/>
            <person name="Gabisi R.A."/>
            <person name="Ganer J."/>
            <person name="Garbino Pronczuk A."/>
            <person name="Garcia R.M."/>
            <person name="Garner T."/>
            <person name="Garrett T.E."/>
            <person name="Gonzalez D.A."/>
            <person name="Hamid H."/>
            <person name="Hawkins E.S."/>
            <person name="Hirani K."/>
            <person name="Hogues M.E."/>
            <person name="Hollins B."/>
            <person name="Hsiao C.-H."/>
            <person name="Jabil R."/>
            <person name="James M.L."/>
            <person name="Jhangiani S.N."/>
            <person name="Johnson B."/>
            <person name="Johnson Q."/>
            <person name="Joshi V."/>
            <person name="Kalu J.B."/>
            <person name="Kam C."/>
            <person name="Kashfia A."/>
            <person name="Keebler J."/>
            <person name="Kisamo H."/>
            <person name="Kovar C.L."/>
            <person name="Lago L.A."/>
            <person name="Lai C.-Y."/>
            <person name="Laidlaw J."/>
            <person name="Lara F."/>
            <person name="Le T.-K."/>
            <person name="Lee S.L."/>
            <person name="Legall F.H."/>
            <person name="Lemon S.J."/>
            <person name="Lewis L.R."/>
            <person name="Li B."/>
            <person name="Liu Y."/>
            <person name="Liu Y.-S."/>
            <person name="Lopez J."/>
            <person name="Lozado R.J."/>
            <person name="Lu J."/>
            <person name="Madu R.C."/>
            <person name="Maheshwari M."/>
            <person name="Maheshwari R."/>
            <person name="Malloy K."/>
            <person name="Martinez E."/>
            <person name="Mathew T."/>
            <person name="Mercado I.C."/>
            <person name="Mercado C."/>
            <person name="Meyer B."/>
            <person name="Montgomery K."/>
            <person name="Morgan M.B."/>
            <person name="Munidasa M."/>
            <person name="Nazareth L.V."/>
            <person name="Nelson J."/>
            <person name="Ng B.M."/>
            <person name="Nguyen N.B."/>
            <person name="Nguyen P.Q."/>
            <person name="Nguyen T."/>
            <person name="Obregon M."/>
            <person name="Okwuonu G.O."/>
            <person name="Onwere C.G."/>
            <person name="Orozco G."/>
            <person name="Parra A."/>
            <person name="Patel S."/>
            <person name="Patil S."/>
            <person name="Perez A."/>
            <person name="Perez Y."/>
            <person name="Pham C."/>
            <person name="Primus E.L."/>
            <person name="Pu L.-L."/>
            <person name="Puazo M."/>
            <person name="Qin X."/>
            <person name="Quiroz J.B."/>
            <person name="Reese J."/>
            <person name="Richards S."/>
            <person name="Rives C.M."/>
            <person name="Robberts R."/>
            <person name="Ruiz S.J."/>
            <person name="Ruiz M.J."/>
            <person name="Santibanez J."/>
            <person name="Schneider B.W."/>
            <person name="Sisson I."/>
            <person name="Smith M."/>
            <person name="Sodergren E."/>
            <person name="Song X.-Z."/>
            <person name="Song B.B."/>
            <person name="Summersgill H."/>
            <person name="Thelus R."/>
            <person name="Thornton R.D."/>
            <person name="Trejos Z.Y."/>
            <person name="Usmani K."/>
            <person name="Vattathil S."/>
            <person name="Villasana D."/>
            <person name="Walker D.L."/>
            <person name="Wang S."/>
            <person name="Wang K."/>
            <person name="White C.S."/>
            <person name="Williams A.C."/>
            <person name="Williamson J."/>
            <person name="Wilson K."/>
            <person name="Woghiren I.O."/>
            <person name="Woodworth J.R."/>
            <person name="Worley K.C."/>
            <person name="Wright R.A."/>
            <person name="Wu W."/>
            <person name="Young L."/>
            <person name="Zhang L."/>
            <person name="Zhang J."/>
            <person name="Zhu Y."/>
            <person name="Muzny D.M."/>
            <person name="Weinstock G."/>
            <person name="Gibbs R.A."/>
        </authorList>
    </citation>
    <scope>NUCLEOTIDE SEQUENCE [LARGE SCALE GENOMIC DNA]</scope>
    <source>
        <strain evidence="13">LSR1</strain>
    </source>
</reference>
<dbReference type="InterPro" id="IPR015720">
    <property type="entry name" value="Emp24-like"/>
</dbReference>
<keyword evidence="3" id="KW-0217">Developmental protein</keyword>
<evidence type="ECO:0000256" key="10">
    <source>
        <dbReference type="SAM" id="SignalP"/>
    </source>
</evidence>
<dbReference type="SMART" id="SM01190">
    <property type="entry name" value="EMP24_GP25L"/>
    <property type="match status" value="1"/>
</dbReference>
<dbReference type="InterPro" id="IPR009038">
    <property type="entry name" value="GOLD_dom"/>
</dbReference>
<evidence type="ECO:0000259" key="11">
    <source>
        <dbReference type="PROSITE" id="PS50866"/>
    </source>
</evidence>
<dbReference type="PROSITE" id="PS50866">
    <property type="entry name" value="GOLD"/>
    <property type="match status" value="1"/>
</dbReference>
<evidence type="ECO:0000256" key="7">
    <source>
        <dbReference type="ARBA" id="ARBA00023136"/>
    </source>
</evidence>
<evidence type="ECO:0000256" key="1">
    <source>
        <dbReference type="ARBA" id="ARBA00004479"/>
    </source>
</evidence>
<dbReference type="GO" id="GO:0016020">
    <property type="term" value="C:membrane"/>
    <property type="evidence" value="ECO:0007669"/>
    <property type="project" value="UniProtKB-SubCell"/>
</dbReference>
<keyword evidence="5 10" id="KW-0732">Signal</keyword>
<keyword evidence="6 9" id="KW-1133">Transmembrane helix</keyword>
<evidence type="ECO:0000256" key="6">
    <source>
        <dbReference type="ARBA" id="ARBA00022989"/>
    </source>
</evidence>
<keyword evidence="13" id="KW-1185">Reference proteome</keyword>
<keyword evidence="7 9" id="KW-0472">Membrane</keyword>
<sequence>MNFIVHLTISLSILSIGNCIRWNMQPNSRKCLREELRENVLVKGEYEVTQVDNQQVDYVVKDSKNHILSQKEDISSGKFTFSVENYDIFEICFSSKTSNNEYHQGAIQEVFVDIKTGVEAKSYEGIAEAFKLKPLEMDLKRLEDFSEAIVLGFKDMKKRADEMRNTNESTNKRVLYFSLFSMICVIVLATWQVFYLRRYFKAKKLIE</sequence>
<dbReference type="PANTHER" id="PTHR22811">
    <property type="entry name" value="TRANSMEMBRANE EMP24 DOMAIN-CONTAINING PROTEIN"/>
    <property type="match status" value="1"/>
</dbReference>